<dbReference type="InterPro" id="IPR011009">
    <property type="entry name" value="Kinase-like_dom_sf"/>
</dbReference>
<evidence type="ECO:0000256" key="4">
    <source>
        <dbReference type="ARBA" id="ARBA00022840"/>
    </source>
</evidence>
<gene>
    <name evidence="6" type="ORF">Glove_283g151</name>
</gene>
<dbReference type="OrthoDB" id="2139971at2759"/>
<dbReference type="SUPFAM" id="SSF56112">
    <property type="entry name" value="Protein kinase-like (PK-like)"/>
    <property type="match status" value="1"/>
</dbReference>
<dbReference type="InterPro" id="IPR001245">
    <property type="entry name" value="Ser-Thr/Tyr_kinase_cat_dom"/>
</dbReference>
<evidence type="ECO:0000313" key="6">
    <source>
        <dbReference type="EMBL" id="RHZ69450.1"/>
    </source>
</evidence>
<dbReference type="PROSITE" id="PS50011">
    <property type="entry name" value="PROTEIN_KINASE_DOM"/>
    <property type="match status" value="1"/>
</dbReference>
<dbReference type="AlphaFoldDB" id="A0A397I9E7"/>
<dbReference type="GO" id="GO:0004674">
    <property type="term" value="F:protein serine/threonine kinase activity"/>
    <property type="evidence" value="ECO:0007669"/>
    <property type="project" value="TreeGrafter"/>
</dbReference>
<dbReference type="InterPro" id="IPR051681">
    <property type="entry name" value="Ser/Thr_Kinases-Pseudokinases"/>
</dbReference>
<dbReference type="Gene3D" id="1.10.510.10">
    <property type="entry name" value="Transferase(Phosphotransferase) domain 1"/>
    <property type="match status" value="1"/>
</dbReference>
<sequence length="425" mass="50547">MNLCEGYTTWYWCKSCCSTHFKNNFDKWTSGNETIDKFIRDAQLNADERKKLIEWIPFDKFQNIKEIAKGGFSTVYYAKWIDGPIQWWNIKKQQWERYGQHKVVLKMFDANLNHFLNEMEIHLSTTNIYSYCSIRFYGITKDSETGKYMMVLEYMPGGNFRDHLKKNFNNFNWESKLYYLWKLAFCFKKFHALNIIHQDFHPGNILLFNYKSYNLCISDFGLSKIVGQISKNPEKRNIFGVLPYIAPEVLCGEEYTKAADVYSFAMIIYEIITGFAPYYDMSHDIDLARQICDGLRPKIPIYTPKLITRTIMQCWDAKVTNRPTFRELYKELWKYYCDYKENDFKNYNEITIQIENAVKFSRHLSPKTTTITPINYKTHPEAIFTSRLLNYSSLPKPKNDENFEKELEELTKSIMIASELHIPDF</sequence>
<dbReference type="Pfam" id="PF07714">
    <property type="entry name" value="PK_Tyr_Ser-Thr"/>
    <property type="match status" value="1"/>
</dbReference>
<dbReference type="EMBL" id="PQFF01000259">
    <property type="protein sequence ID" value="RHZ69450.1"/>
    <property type="molecule type" value="Genomic_DNA"/>
</dbReference>
<dbReference type="GO" id="GO:0005524">
    <property type="term" value="F:ATP binding"/>
    <property type="evidence" value="ECO:0007669"/>
    <property type="project" value="UniProtKB-KW"/>
</dbReference>
<dbReference type="STRING" id="1348612.A0A397I9E7"/>
<keyword evidence="7" id="KW-1185">Reference proteome</keyword>
<evidence type="ECO:0000259" key="5">
    <source>
        <dbReference type="PROSITE" id="PS50011"/>
    </source>
</evidence>
<dbReference type="InterPro" id="IPR000719">
    <property type="entry name" value="Prot_kinase_dom"/>
</dbReference>
<evidence type="ECO:0000313" key="7">
    <source>
        <dbReference type="Proteomes" id="UP000266861"/>
    </source>
</evidence>
<protein>
    <recommendedName>
        <fullName evidence="5">Protein kinase domain-containing protein</fullName>
    </recommendedName>
</protein>
<reference evidence="6 7" key="1">
    <citation type="submission" date="2018-08" db="EMBL/GenBank/DDBJ databases">
        <title>Genome and evolution of the arbuscular mycorrhizal fungus Diversispora epigaea (formerly Glomus versiforme) and its bacterial endosymbionts.</title>
        <authorList>
            <person name="Sun X."/>
            <person name="Fei Z."/>
            <person name="Harrison M."/>
        </authorList>
    </citation>
    <scope>NUCLEOTIDE SEQUENCE [LARGE SCALE GENOMIC DNA]</scope>
    <source>
        <strain evidence="6 7">IT104</strain>
    </source>
</reference>
<dbReference type="Proteomes" id="UP000266861">
    <property type="component" value="Unassembled WGS sequence"/>
</dbReference>
<evidence type="ECO:0000256" key="2">
    <source>
        <dbReference type="ARBA" id="ARBA00022741"/>
    </source>
</evidence>
<feature type="domain" description="Protein kinase" evidence="5">
    <location>
        <begin position="61"/>
        <end position="334"/>
    </location>
</feature>
<keyword evidence="2" id="KW-0547">Nucleotide-binding</keyword>
<keyword evidence="4" id="KW-0067">ATP-binding</keyword>
<dbReference type="PANTHER" id="PTHR44329:SF288">
    <property type="entry name" value="MITOGEN-ACTIVATED PROTEIN KINASE KINASE KINASE 20"/>
    <property type="match status" value="1"/>
</dbReference>
<evidence type="ECO:0000256" key="3">
    <source>
        <dbReference type="ARBA" id="ARBA00022777"/>
    </source>
</evidence>
<proteinExistence type="predicted"/>
<dbReference type="PANTHER" id="PTHR44329">
    <property type="entry name" value="SERINE/THREONINE-PROTEIN KINASE TNNI3K-RELATED"/>
    <property type="match status" value="1"/>
</dbReference>
<keyword evidence="3" id="KW-0418">Kinase</keyword>
<organism evidence="6 7">
    <name type="scientific">Diversispora epigaea</name>
    <dbReference type="NCBI Taxonomy" id="1348612"/>
    <lineage>
        <taxon>Eukaryota</taxon>
        <taxon>Fungi</taxon>
        <taxon>Fungi incertae sedis</taxon>
        <taxon>Mucoromycota</taxon>
        <taxon>Glomeromycotina</taxon>
        <taxon>Glomeromycetes</taxon>
        <taxon>Diversisporales</taxon>
        <taxon>Diversisporaceae</taxon>
        <taxon>Diversispora</taxon>
    </lineage>
</organism>
<evidence type="ECO:0000256" key="1">
    <source>
        <dbReference type="ARBA" id="ARBA00022679"/>
    </source>
</evidence>
<comment type="caution">
    <text evidence="6">The sequence shown here is derived from an EMBL/GenBank/DDBJ whole genome shotgun (WGS) entry which is preliminary data.</text>
</comment>
<name>A0A397I9E7_9GLOM</name>
<dbReference type="PRINTS" id="PR00109">
    <property type="entry name" value="TYRKINASE"/>
</dbReference>
<accession>A0A397I9E7</accession>
<keyword evidence="1" id="KW-0808">Transferase</keyword>